<evidence type="ECO:0000256" key="5">
    <source>
        <dbReference type="SAM" id="Phobius"/>
    </source>
</evidence>
<evidence type="ECO:0000256" key="1">
    <source>
        <dbReference type="ARBA" id="ARBA00004141"/>
    </source>
</evidence>
<evidence type="ECO:0000259" key="6">
    <source>
        <dbReference type="Pfam" id="PF07291"/>
    </source>
</evidence>
<gene>
    <name evidence="7" type="ORF">SAMN02745704_01028</name>
</gene>
<feature type="transmembrane region" description="Helical" evidence="5">
    <location>
        <begin position="47"/>
        <end position="65"/>
    </location>
</feature>
<keyword evidence="8" id="KW-1185">Reference proteome</keyword>
<dbReference type="OrthoDB" id="9809646at2"/>
<dbReference type="AlphaFoldDB" id="A0A1T4WK56"/>
<keyword evidence="4 5" id="KW-0472">Membrane</keyword>
<evidence type="ECO:0000256" key="3">
    <source>
        <dbReference type="ARBA" id="ARBA00022989"/>
    </source>
</evidence>
<dbReference type="Pfam" id="PF07291">
    <property type="entry name" value="MauE"/>
    <property type="match status" value="1"/>
</dbReference>
<proteinExistence type="predicted"/>
<feature type="domain" description="Methylamine utilisation protein MauE" evidence="6">
    <location>
        <begin position="5"/>
        <end position="130"/>
    </location>
</feature>
<feature type="transmembrane region" description="Helical" evidence="5">
    <location>
        <begin position="72"/>
        <end position="92"/>
    </location>
</feature>
<dbReference type="UniPathway" id="UPA00895"/>
<keyword evidence="3 5" id="KW-1133">Transmembrane helix</keyword>
<accession>A0A1T4WK56</accession>
<evidence type="ECO:0000313" key="8">
    <source>
        <dbReference type="Proteomes" id="UP000190027"/>
    </source>
</evidence>
<dbReference type="GO" id="GO:0016020">
    <property type="term" value="C:membrane"/>
    <property type="evidence" value="ECO:0007669"/>
    <property type="project" value="UniProtKB-SubCell"/>
</dbReference>
<dbReference type="Proteomes" id="UP000190027">
    <property type="component" value="Unassembled WGS sequence"/>
</dbReference>
<reference evidence="7 8" key="1">
    <citation type="submission" date="2017-02" db="EMBL/GenBank/DDBJ databases">
        <authorList>
            <person name="Peterson S.W."/>
        </authorList>
    </citation>
    <scope>NUCLEOTIDE SEQUENCE [LARGE SCALE GENOMIC DNA]</scope>
    <source>
        <strain evidence="7 8">DSM 16080</strain>
    </source>
</reference>
<sequence>MKRTISPLQTLLGIIFLLASFDKLQHPEAFAQIVQNYQILPDVLVNGAALVLPMLEFLCGLALTFNIMPRGAAFTVTLLMTIFLSALAFNYVRGLDVACGCFTTDPSAQADTLWSLARDSLIWLLSFTVFIKLVLKQRKSR</sequence>
<protein>
    <submittedName>
        <fullName evidence="7">Methylamine utilisation protein MauE</fullName>
    </submittedName>
</protein>
<dbReference type="EMBL" id="FUYC01000003">
    <property type="protein sequence ID" value="SKA77710.1"/>
    <property type="molecule type" value="Genomic_DNA"/>
</dbReference>
<evidence type="ECO:0000313" key="7">
    <source>
        <dbReference type="EMBL" id="SKA77710.1"/>
    </source>
</evidence>
<dbReference type="GO" id="GO:0030416">
    <property type="term" value="P:methylamine metabolic process"/>
    <property type="evidence" value="ECO:0007669"/>
    <property type="project" value="InterPro"/>
</dbReference>
<keyword evidence="2 5" id="KW-0812">Transmembrane</keyword>
<organism evidence="7 8">
    <name type="scientific">Paucidesulfovibrio gracilis DSM 16080</name>
    <dbReference type="NCBI Taxonomy" id="1121449"/>
    <lineage>
        <taxon>Bacteria</taxon>
        <taxon>Pseudomonadati</taxon>
        <taxon>Thermodesulfobacteriota</taxon>
        <taxon>Desulfovibrionia</taxon>
        <taxon>Desulfovibrionales</taxon>
        <taxon>Desulfovibrionaceae</taxon>
        <taxon>Paucidesulfovibrio</taxon>
    </lineage>
</organism>
<dbReference type="RefSeq" id="WP_159447139.1">
    <property type="nucleotide sequence ID" value="NZ_FUYC01000003.1"/>
</dbReference>
<dbReference type="InterPro" id="IPR009908">
    <property type="entry name" value="Methylamine_util_MauE"/>
</dbReference>
<evidence type="ECO:0000256" key="2">
    <source>
        <dbReference type="ARBA" id="ARBA00022692"/>
    </source>
</evidence>
<evidence type="ECO:0000256" key="4">
    <source>
        <dbReference type="ARBA" id="ARBA00023136"/>
    </source>
</evidence>
<dbReference type="STRING" id="1121449.SAMN02745704_01028"/>
<name>A0A1T4WK56_9BACT</name>
<comment type="subcellular location">
    <subcellularLocation>
        <location evidence="1">Membrane</location>
        <topology evidence="1">Multi-pass membrane protein</topology>
    </subcellularLocation>
</comment>